<reference evidence="2 3" key="1">
    <citation type="submission" date="2022-09" db="EMBL/GenBank/DDBJ databases">
        <authorList>
            <person name="Han X.L."/>
            <person name="Wang Q."/>
            <person name="Lu T."/>
        </authorList>
    </citation>
    <scope>NUCLEOTIDE SEQUENCE [LARGE SCALE GENOMIC DNA]</scope>
    <source>
        <strain evidence="2 3">WQ 127069</strain>
    </source>
</reference>
<keyword evidence="2" id="KW-0489">Methyltransferase</keyword>
<gene>
    <name evidence="2" type="ORF">OB236_37210</name>
</gene>
<dbReference type="SUPFAM" id="SSF53335">
    <property type="entry name" value="S-adenosyl-L-methionine-dependent methyltransferases"/>
    <property type="match status" value="1"/>
</dbReference>
<dbReference type="Gene3D" id="3.40.50.150">
    <property type="entry name" value="Vaccinia Virus protein VP39"/>
    <property type="match status" value="1"/>
</dbReference>
<dbReference type="CDD" id="cd02440">
    <property type="entry name" value="AdoMet_MTases"/>
    <property type="match status" value="1"/>
</dbReference>
<organism evidence="2 3">
    <name type="scientific">Paenibacillus baimaensis</name>
    <dbReference type="NCBI Taxonomy" id="2982185"/>
    <lineage>
        <taxon>Bacteria</taxon>
        <taxon>Bacillati</taxon>
        <taxon>Bacillota</taxon>
        <taxon>Bacilli</taxon>
        <taxon>Bacillales</taxon>
        <taxon>Paenibacillaceae</taxon>
        <taxon>Paenibacillus</taxon>
    </lineage>
</organism>
<dbReference type="Pfam" id="PF13847">
    <property type="entry name" value="Methyltransf_31"/>
    <property type="match status" value="1"/>
</dbReference>
<dbReference type="NCBIfam" id="NF005379">
    <property type="entry name" value="PRK06922.1"/>
    <property type="match status" value="1"/>
</dbReference>
<comment type="caution">
    <text evidence="2">The sequence shown here is derived from an EMBL/GenBank/DDBJ whole genome shotgun (WGS) entry which is preliminary data.</text>
</comment>
<protein>
    <submittedName>
        <fullName evidence="2">Class I SAM-dependent methyltransferase</fullName>
        <ecNumber evidence="2">2.1.1.-</ecNumber>
    </submittedName>
</protein>
<keyword evidence="2" id="KW-0808">Transferase</keyword>
<dbReference type="RefSeq" id="WP_262688502.1">
    <property type="nucleotide sequence ID" value="NZ_JAOQIO010000124.1"/>
</dbReference>
<proteinExistence type="predicted"/>
<dbReference type="EC" id="2.1.1.-" evidence="2"/>
<evidence type="ECO:0000259" key="1">
    <source>
        <dbReference type="Pfam" id="PF13847"/>
    </source>
</evidence>
<dbReference type="InterPro" id="IPR025714">
    <property type="entry name" value="Methyltranfer_dom"/>
</dbReference>
<feature type="domain" description="Methyltransferase" evidence="1">
    <location>
        <begin position="432"/>
        <end position="551"/>
    </location>
</feature>
<accession>A0ABT2UT13</accession>
<dbReference type="PANTHER" id="PTHR43591:SF24">
    <property type="entry name" value="2-METHOXY-6-POLYPRENYL-1,4-BENZOQUINOL METHYLASE, MITOCHONDRIAL"/>
    <property type="match status" value="1"/>
</dbReference>
<dbReference type="InterPro" id="IPR029063">
    <property type="entry name" value="SAM-dependent_MTases_sf"/>
</dbReference>
<dbReference type="EMBL" id="JAOQIO010000124">
    <property type="protein sequence ID" value="MCU6797777.1"/>
    <property type="molecule type" value="Genomic_DNA"/>
</dbReference>
<sequence length="690" mass="79732">MLRSLETIQAYKQDESMSLNEHPWLQYIVSAEERMVNLERVQSLQDLVNANPVLDYVEKSLEALDRLQMSFWIQEVVEEVLIWSEVAKGGTVRQRVLWQKQGVHLMAHNIGSSEIYEWHSSPLHSEARRHVIRTLIQTHGLIGQYLRGEVPFAVQRPLMELIQNGLLAASELKELLLVLNQCILEAVSTELWVEIAQQIAEVIELIIDQEEDCGFSLHNRLKRLRASSISRGENFEQEFAKLSVQPAVIEAFQALDSKTLWFVEAALHEFSFEEFTKLFLIILSSDSTQQADHISFERMMNDMYYDYRGQKKINVYKKRIIEKYLRECSFEDIASARFPKSGHLSPQLKQAGPQSDTVYFHMEFSAAADKLIQFCIEAEKSPLYEKAVLMLFDLFELRRDAYDRFHNEEEYLSMMNQTADYKKVILDFIVGNQVVDIGPGGGVMLDLIEDMFPDKQVIGIDISQNVIEALERKRQLENRQWMVLQGDALNLKEYVKPGSIDTVIFSSILHELFSYVEYEGKTYNHATVAAALRSAFDVIPIGGRIIIRDGIMSEPTEQQRIITFLDGEGMQWLERYAKDFAGREIQFVRLGTHEVQMPINDAMEFLYTYTWGEEAYVHEVQEQFGYFTPSAYESFIHTVLGPQARIVVSRHLLQDGYTEALSPRIRIFNEQREPVSLPDSTCLIVIQKQM</sequence>
<dbReference type="Proteomes" id="UP001652445">
    <property type="component" value="Unassembled WGS sequence"/>
</dbReference>
<evidence type="ECO:0000313" key="2">
    <source>
        <dbReference type="EMBL" id="MCU6797777.1"/>
    </source>
</evidence>
<dbReference type="GO" id="GO:0008168">
    <property type="term" value="F:methyltransferase activity"/>
    <property type="evidence" value="ECO:0007669"/>
    <property type="project" value="UniProtKB-KW"/>
</dbReference>
<dbReference type="GO" id="GO:0032259">
    <property type="term" value="P:methylation"/>
    <property type="evidence" value="ECO:0007669"/>
    <property type="project" value="UniProtKB-KW"/>
</dbReference>
<evidence type="ECO:0000313" key="3">
    <source>
        <dbReference type="Proteomes" id="UP001652445"/>
    </source>
</evidence>
<dbReference type="PANTHER" id="PTHR43591">
    <property type="entry name" value="METHYLTRANSFERASE"/>
    <property type="match status" value="1"/>
</dbReference>
<keyword evidence="3" id="KW-1185">Reference proteome</keyword>
<name>A0ABT2UT13_9BACL</name>